<dbReference type="PATRIC" id="fig|1579979.3.peg.838"/>
<dbReference type="STRING" id="1579979.WM2015_821"/>
<dbReference type="RefSeq" id="WP_049724857.1">
    <property type="nucleotide sequence ID" value="NZ_CP012154.1"/>
</dbReference>
<dbReference type="OrthoDB" id="6388784at2"/>
<gene>
    <name evidence="1" type="ORF">WM2015_821</name>
</gene>
<dbReference type="KEGG" id="wma:WM2015_821"/>
<accession>A0A0K0XUA4</accession>
<keyword evidence="2" id="KW-1185">Reference proteome</keyword>
<dbReference type="AlphaFoldDB" id="A0A0K0XUA4"/>
<reference evidence="1 2" key="1">
    <citation type="submission" date="2015-07" db="EMBL/GenBank/DDBJ databases">
        <authorList>
            <person name="Noorani M."/>
        </authorList>
    </citation>
    <scope>NUCLEOTIDE SEQUENCE [LARGE SCALE GENOMIC DNA]</scope>
    <source>
        <strain evidence="1 2">KCTC 42284</strain>
    </source>
</reference>
<dbReference type="Proteomes" id="UP000066624">
    <property type="component" value="Chromosome"/>
</dbReference>
<evidence type="ECO:0000313" key="1">
    <source>
        <dbReference type="EMBL" id="AKS41202.1"/>
    </source>
</evidence>
<protein>
    <submittedName>
        <fullName evidence="1">Uncharacterized protein</fullName>
    </submittedName>
</protein>
<evidence type="ECO:0000313" key="2">
    <source>
        <dbReference type="Proteomes" id="UP000066624"/>
    </source>
</evidence>
<proteinExistence type="predicted"/>
<dbReference type="EMBL" id="CP012154">
    <property type="protein sequence ID" value="AKS41202.1"/>
    <property type="molecule type" value="Genomic_DNA"/>
</dbReference>
<organism evidence="1 2">
    <name type="scientific">Wenzhouxiangella marina</name>
    <dbReference type="NCBI Taxonomy" id="1579979"/>
    <lineage>
        <taxon>Bacteria</taxon>
        <taxon>Pseudomonadati</taxon>
        <taxon>Pseudomonadota</taxon>
        <taxon>Gammaproteobacteria</taxon>
        <taxon>Chromatiales</taxon>
        <taxon>Wenzhouxiangellaceae</taxon>
        <taxon>Wenzhouxiangella</taxon>
    </lineage>
</organism>
<sequence>MILRRIMEHFKDQNWTAVALDFCIVVVGVFIGIQVANWNEARTKQIDAAAARERLVSDLRADLDAYAVRWHWYEEVFDAAWRVDDVLRAEEPQEVHAMWQFVRDAWIAGGEWPFAPSAQIYKELQNAGDLDLIASGAMQRRLRDYYEDSAREIEIALTFKSSYVDLTHQLIRGRIGIAMSDCLSAASLEPSQPGTSPDLFYQDCPPPDNLALIADSSSSLYRSDALRGALNARLNRLSGLRSLLGYLDRQAASLVSDLEAAP</sequence>
<name>A0A0K0XUA4_9GAMM</name>